<proteinExistence type="predicted"/>
<accession>A0A1Q5PCU1</accession>
<dbReference type="STRING" id="1797110.A3841_16710"/>
<protein>
    <submittedName>
        <fullName evidence="1">Uncharacterized protein</fullName>
    </submittedName>
</protein>
<reference evidence="1 2" key="1">
    <citation type="submission" date="2016-03" db="EMBL/GenBank/DDBJ databases">
        <title>Genome sequence of Pontibacter sp. nov., of the family cytophagaceae, isolated from marine sediment of the Yellow Sea, China.</title>
        <authorList>
            <person name="Zhang G."/>
            <person name="Zhang R."/>
        </authorList>
    </citation>
    <scope>NUCLEOTIDE SEQUENCE [LARGE SCALE GENOMIC DNA]</scope>
    <source>
        <strain evidence="1 2">S10-8</strain>
    </source>
</reference>
<dbReference type="Proteomes" id="UP000186551">
    <property type="component" value="Unassembled WGS sequence"/>
</dbReference>
<sequence length="295" mass="34635">MIDEKSIVKNTYDLIYKKDVDYSLNIFLCGADTNKTKSIRNLLNIEFQKDAKFNTVFPEFVFASLFKKKKNNLFELEDDLAKNVDVIVLPLEGPGTLCELGAFTMNEELLPKIIAINDRKYDKKKSFINLGPVDLIRKQNSKNYILFEKGKEELILDEVIDRVRNQRYEKKSTYNLDNFFNLSRFILYLIALFQPITIGKLKSLLSLVETDKVKSKHIETALQILIQKNRIISEYKIDHELDFYFLSRAGHIYFYEELIEKLNIKKNFSLIRGEVINSIYKKKKKNMSRDKSLLV</sequence>
<gene>
    <name evidence="1" type="ORF">A3841_16710</name>
</gene>
<dbReference type="InterPro" id="IPR049725">
    <property type="entry name" value="STM3845-like"/>
</dbReference>
<dbReference type="AlphaFoldDB" id="A0A1Q5PCU1"/>
<dbReference type="OrthoDB" id="230260at2"/>
<dbReference type="RefSeq" id="WP_073852111.1">
    <property type="nucleotide sequence ID" value="NZ_LVWA01000005.1"/>
</dbReference>
<name>A0A1Q5PCU1_9BACT</name>
<organism evidence="1 2">
    <name type="scientific">Pontibacter flavimaris</name>
    <dbReference type="NCBI Taxonomy" id="1797110"/>
    <lineage>
        <taxon>Bacteria</taxon>
        <taxon>Pseudomonadati</taxon>
        <taxon>Bacteroidota</taxon>
        <taxon>Cytophagia</taxon>
        <taxon>Cytophagales</taxon>
        <taxon>Hymenobacteraceae</taxon>
        <taxon>Pontibacter</taxon>
    </lineage>
</organism>
<keyword evidence="2" id="KW-1185">Reference proteome</keyword>
<dbReference type="NCBIfam" id="NF038232">
    <property type="entry name" value="STM3845_fam"/>
    <property type="match status" value="1"/>
</dbReference>
<evidence type="ECO:0000313" key="1">
    <source>
        <dbReference type="EMBL" id="OKL40003.1"/>
    </source>
</evidence>
<comment type="caution">
    <text evidence="1">The sequence shown here is derived from an EMBL/GenBank/DDBJ whole genome shotgun (WGS) entry which is preliminary data.</text>
</comment>
<evidence type="ECO:0000313" key="2">
    <source>
        <dbReference type="Proteomes" id="UP000186551"/>
    </source>
</evidence>
<dbReference type="EMBL" id="LVWA01000005">
    <property type="protein sequence ID" value="OKL40003.1"/>
    <property type="molecule type" value="Genomic_DNA"/>
</dbReference>